<dbReference type="EMBL" id="CP063169">
    <property type="protein sequence ID" value="QOR71298.1"/>
    <property type="molecule type" value="Genomic_DNA"/>
</dbReference>
<evidence type="ECO:0000256" key="1">
    <source>
        <dbReference type="SAM" id="Phobius"/>
    </source>
</evidence>
<feature type="domain" description="DUF4190" evidence="2">
    <location>
        <begin position="40"/>
        <end position="99"/>
    </location>
</feature>
<feature type="transmembrane region" description="Helical" evidence="1">
    <location>
        <begin position="40"/>
        <end position="68"/>
    </location>
</feature>
<keyword evidence="1" id="KW-0812">Transmembrane</keyword>
<dbReference type="RefSeq" id="WP_193497962.1">
    <property type="nucleotide sequence ID" value="NZ_CP063169.1"/>
</dbReference>
<dbReference type="KEGG" id="halt:IM660_03055"/>
<gene>
    <name evidence="3" type="ORF">IM660_03055</name>
</gene>
<dbReference type="Pfam" id="PF13828">
    <property type="entry name" value="DUF4190"/>
    <property type="match status" value="1"/>
</dbReference>
<name>A0A7M1SUR1_9MICO</name>
<keyword evidence="4" id="KW-1185">Reference proteome</keyword>
<reference evidence="3 4" key="1">
    <citation type="submission" date="2020-10" db="EMBL/GenBank/DDBJ databases">
        <title>Haloactinobacterium sp. RN3S43, a bacterium isolated from saline soil.</title>
        <authorList>
            <person name="Sun J.-Q."/>
        </authorList>
    </citation>
    <scope>NUCLEOTIDE SEQUENCE [LARGE SCALE GENOMIC DNA]</scope>
    <source>
        <strain evidence="3 4">RN3S43</strain>
    </source>
</reference>
<evidence type="ECO:0000313" key="3">
    <source>
        <dbReference type="EMBL" id="QOR71298.1"/>
    </source>
</evidence>
<dbReference type="InterPro" id="IPR025241">
    <property type="entry name" value="DUF4190"/>
</dbReference>
<keyword evidence="1" id="KW-0472">Membrane</keyword>
<sequence>MATGREQSPFVNSYTLPMPDPARTFAGPGYSASPPGTSGLAIAALLLGCLGVLFYAPAVAGIICGMLALRSIRRTNVGGIGVATAGLVISSVATAGWSLILAAIWLTGA</sequence>
<organism evidence="3 4">
    <name type="scientific">Ruania alkalisoli</name>
    <dbReference type="NCBI Taxonomy" id="2779775"/>
    <lineage>
        <taxon>Bacteria</taxon>
        <taxon>Bacillati</taxon>
        <taxon>Actinomycetota</taxon>
        <taxon>Actinomycetes</taxon>
        <taxon>Micrococcales</taxon>
        <taxon>Ruaniaceae</taxon>
        <taxon>Ruania</taxon>
    </lineage>
</organism>
<protein>
    <submittedName>
        <fullName evidence="3">DUF4190 domain-containing protein</fullName>
    </submittedName>
</protein>
<feature type="transmembrane region" description="Helical" evidence="1">
    <location>
        <begin position="80"/>
        <end position="106"/>
    </location>
</feature>
<evidence type="ECO:0000313" key="4">
    <source>
        <dbReference type="Proteomes" id="UP000593758"/>
    </source>
</evidence>
<evidence type="ECO:0000259" key="2">
    <source>
        <dbReference type="Pfam" id="PF13828"/>
    </source>
</evidence>
<dbReference type="AlphaFoldDB" id="A0A7M1SUR1"/>
<keyword evidence="1" id="KW-1133">Transmembrane helix</keyword>
<accession>A0A7M1SUR1</accession>
<dbReference type="Proteomes" id="UP000593758">
    <property type="component" value="Chromosome"/>
</dbReference>
<proteinExistence type="predicted"/>